<dbReference type="PANTHER" id="PTHR33166">
    <property type="entry name" value="GAG_P30 DOMAIN-CONTAINING PROTEIN"/>
    <property type="match status" value="1"/>
</dbReference>
<dbReference type="InterPro" id="IPR003036">
    <property type="entry name" value="Gag_P30"/>
</dbReference>
<feature type="region of interest" description="Disordered" evidence="1">
    <location>
        <begin position="1"/>
        <end position="25"/>
    </location>
</feature>
<feature type="region of interest" description="Disordered" evidence="1">
    <location>
        <begin position="667"/>
        <end position="693"/>
    </location>
</feature>
<dbReference type="Pfam" id="PF02093">
    <property type="entry name" value="Gag_p30"/>
    <property type="match status" value="1"/>
</dbReference>
<evidence type="ECO:0000256" key="1">
    <source>
        <dbReference type="SAM" id="MobiDB-lite"/>
    </source>
</evidence>
<organism evidence="3 4">
    <name type="scientific">Cnephaeus nilssonii</name>
    <name type="common">Northern bat</name>
    <name type="synonym">Eptesicus nilssonii</name>
    <dbReference type="NCBI Taxonomy" id="3371016"/>
    <lineage>
        <taxon>Eukaryota</taxon>
        <taxon>Metazoa</taxon>
        <taxon>Chordata</taxon>
        <taxon>Craniata</taxon>
        <taxon>Vertebrata</taxon>
        <taxon>Euteleostomi</taxon>
        <taxon>Mammalia</taxon>
        <taxon>Eutheria</taxon>
        <taxon>Laurasiatheria</taxon>
        <taxon>Chiroptera</taxon>
        <taxon>Yangochiroptera</taxon>
        <taxon>Vespertilionidae</taxon>
        <taxon>Cnephaeus</taxon>
    </lineage>
</organism>
<proteinExistence type="predicted"/>
<dbReference type="GO" id="GO:0019068">
    <property type="term" value="P:virion assembly"/>
    <property type="evidence" value="ECO:0007669"/>
    <property type="project" value="InterPro"/>
</dbReference>
<reference evidence="3" key="1">
    <citation type="submission" date="2023-06" db="EMBL/GenBank/DDBJ databases">
        <title>Reference genome for the Northern bat (Eptesicus nilssonii), a most northern bat species.</title>
        <authorList>
            <person name="Laine V.N."/>
            <person name="Pulliainen A.T."/>
            <person name="Lilley T.M."/>
        </authorList>
    </citation>
    <scope>NUCLEOTIDE SEQUENCE</scope>
    <source>
        <strain evidence="3">BLF_Eptnil</strain>
        <tissue evidence="3">Kidney</tissue>
    </source>
</reference>
<feature type="region of interest" description="Disordered" evidence="1">
    <location>
        <begin position="275"/>
        <end position="355"/>
    </location>
</feature>
<sequence length="719" mass="78288">MAPLDLSGNPRSGKPQLGSNIKHEKSSEEIRASVISIFLAHGTISSCPMPIGVQKKSSVEKHLCYKLGKVSELGQRERKGGNKGSREEMACEENPKAMWHDLVATDISKEKTDVKWALDIDDINVNLLRFANAAENPVGFTGPPATEMMGSDSTENSSPGTALEFLGVVWLGKIHTVPEAIIDKVQAYPTPKPTLASRYVRHTAPSQITKECPQNDRATPLTGPKHLQRLQAATRAQLLRHGCAAAQTGLWGSEPAFWRFGGGAAPRGGVWRQLGRRSTWRRPQPSWAGGKGKTRPGLRLQEDHAPAPPRPRGPGTSELQTSGQTAYTPRAPGSGWAWPRVRGGPRAPGSGWAWPRVRGGAAGPWIRVGLAPGPGEAAGPWIRVSLAPGPGEAVGPWIRVSLAPGPGEAVGPWIRVSLAPGPGEAMGPWIRLAALPPPVPLRCPLVARCPTLLVIRDPVVTWTVVIASQRFVLLGLHATGVLLALLWRRLAGDLMNWKNSNTSYREDPQKMVDLITSTFAFHHPNWADALLNILLTADERWLVILNQANGEAHHLHQENLSGIPHPARANPLTELNWDLNSRDLASLEHYRKKDLLAYQKHTDIDPQAPENVQMVNVTFIGQNQKELKHLDKMLGINPSQLVDRAFQAYHARETRTLKQATVTLETVRGGGGGGDQKERWDPKGKGKDPLGANQCAYCKETRSHDNRMAAMPLGTSSNL</sequence>
<dbReference type="SUPFAM" id="SSF47943">
    <property type="entry name" value="Retrovirus capsid protein, N-terminal core domain"/>
    <property type="match status" value="1"/>
</dbReference>
<keyword evidence="4" id="KW-1185">Reference proteome</keyword>
<dbReference type="Proteomes" id="UP001177744">
    <property type="component" value="Unassembled WGS sequence"/>
</dbReference>
<dbReference type="InterPro" id="IPR008919">
    <property type="entry name" value="Retrov_capsid_N"/>
</dbReference>
<comment type="caution">
    <text evidence="3">The sequence shown here is derived from an EMBL/GenBank/DDBJ whole genome shotgun (WGS) entry which is preliminary data.</text>
</comment>
<dbReference type="InterPro" id="IPR050462">
    <property type="entry name" value="Retroviral_Gag-Pol_poly"/>
</dbReference>
<dbReference type="AlphaFoldDB" id="A0AA40LGR3"/>
<evidence type="ECO:0000259" key="2">
    <source>
        <dbReference type="Pfam" id="PF02093"/>
    </source>
</evidence>
<evidence type="ECO:0000313" key="3">
    <source>
        <dbReference type="EMBL" id="KAK1331712.1"/>
    </source>
</evidence>
<gene>
    <name evidence="3" type="ORF">QTO34_009686</name>
</gene>
<feature type="compositionally biased region" description="Polar residues" evidence="1">
    <location>
        <begin position="317"/>
        <end position="327"/>
    </location>
</feature>
<feature type="domain" description="Core shell protein Gag P30" evidence="2">
    <location>
        <begin position="493"/>
        <end position="617"/>
    </location>
</feature>
<feature type="compositionally biased region" description="Basic and acidic residues" evidence="1">
    <location>
        <begin position="675"/>
        <end position="688"/>
    </location>
</feature>
<dbReference type="Gene3D" id="1.10.375.10">
    <property type="entry name" value="Human Immunodeficiency Virus Type 1 Capsid Protein"/>
    <property type="match status" value="1"/>
</dbReference>
<accession>A0AA40LGR3</accession>
<evidence type="ECO:0000313" key="4">
    <source>
        <dbReference type="Proteomes" id="UP001177744"/>
    </source>
</evidence>
<name>A0AA40LGR3_CNENI</name>
<dbReference type="EMBL" id="JAULJE010000020">
    <property type="protein sequence ID" value="KAK1331712.1"/>
    <property type="molecule type" value="Genomic_DNA"/>
</dbReference>
<protein>
    <recommendedName>
        <fullName evidence="2">Core shell protein Gag P30 domain-containing protein</fullName>
    </recommendedName>
</protein>